<reference evidence="2" key="3">
    <citation type="submission" date="2018-08" db="UniProtKB">
        <authorList>
            <consortium name="EnsemblPlants"/>
        </authorList>
    </citation>
    <scope>IDENTIFICATION</scope>
    <source>
        <strain evidence="2">cv. Bd21</strain>
    </source>
</reference>
<dbReference type="InParanoid" id="A0A2K2CK39"/>
<dbReference type="Gramene" id="PNT62389">
    <property type="protein sequence ID" value="PNT62389"/>
    <property type="gene ID" value="BRADI_4g02524v3"/>
</dbReference>
<gene>
    <name evidence="1" type="ORF">BRADI_4g02524v3</name>
</gene>
<evidence type="ECO:0000313" key="3">
    <source>
        <dbReference type="Proteomes" id="UP000008810"/>
    </source>
</evidence>
<reference evidence="1 2" key="1">
    <citation type="journal article" date="2010" name="Nature">
        <title>Genome sequencing and analysis of the model grass Brachypodium distachyon.</title>
        <authorList>
            <consortium name="International Brachypodium Initiative"/>
        </authorList>
    </citation>
    <scope>NUCLEOTIDE SEQUENCE [LARGE SCALE GENOMIC DNA]</scope>
    <source>
        <strain evidence="1 2">Bd21</strain>
    </source>
</reference>
<name>A0A2K2CK39_BRADI</name>
<dbReference type="Proteomes" id="UP000008810">
    <property type="component" value="Chromosome 4"/>
</dbReference>
<keyword evidence="3" id="KW-1185">Reference proteome</keyword>
<sequence length="108" mass="12201">MHLHGLQVKHNPALLYIPGAIKLNGCNGGFQREQLLLHVDHGFQHHITVQELQPHGDGEAVHGEQLPVQRCPHVELPSSYVPFDGRWELCRTPDDDLEQEVCSDPLPY</sequence>
<protein>
    <submittedName>
        <fullName evidence="1 2">Uncharacterized protein</fullName>
    </submittedName>
</protein>
<dbReference type="EMBL" id="CM000883">
    <property type="protein sequence ID" value="PNT62389.1"/>
    <property type="molecule type" value="Genomic_DNA"/>
</dbReference>
<accession>A0A2K2CK39</accession>
<dbReference type="AlphaFoldDB" id="A0A2K2CK39"/>
<evidence type="ECO:0000313" key="2">
    <source>
        <dbReference type="EnsemblPlants" id="PNT62389"/>
    </source>
</evidence>
<reference evidence="1" key="2">
    <citation type="submission" date="2017-06" db="EMBL/GenBank/DDBJ databases">
        <title>WGS assembly of Brachypodium distachyon.</title>
        <authorList>
            <consortium name="The International Brachypodium Initiative"/>
            <person name="Lucas S."/>
            <person name="Harmon-Smith M."/>
            <person name="Lail K."/>
            <person name="Tice H."/>
            <person name="Grimwood J."/>
            <person name="Bruce D."/>
            <person name="Barry K."/>
            <person name="Shu S."/>
            <person name="Lindquist E."/>
            <person name="Wang M."/>
            <person name="Pitluck S."/>
            <person name="Vogel J.P."/>
            <person name="Garvin D.F."/>
            <person name="Mockler T.C."/>
            <person name="Schmutz J."/>
            <person name="Rokhsar D."/>
            <person name="Bevan M.W."/>
        </authorList>
    </citation>
    <scope>NUCLEOTIDE SEQUENCE</scope>
    <source>
        <strain evidence="1">Bd21</strain>
    </source>
</reference>
<dbReference type="EnsemblPlants" id="PNT62389">
    <property type="protein sequence ID" value="PNT62389"/>
    <property type="gene ID" value="BRADI_4g02524v3"/>
</dbReference>
<evidence type="ECO:0000313" key="1">
    <source>
        <dbReference type="EMBL" id="PNT62389.1"/>
    </source>
</evidence>
<organism evidence="1">
    <name type="scientific">Brachypodium distachyon</name>
    <name type="common">Purple false brome</name>
    <name type="synonym">Trachynia distachya</name>
    <dbReference type="NCBI Taxonomy" id="15368"/>
    <lineage>
        <taxon>Eukaryota</taxon>
        <taxon>Viridiplantae</taxon>
        <taxon>Streptophyta</taxon>
        <taxon>Embryophyta</taxon>
        <taxon>Tracheophyta</taxon>
        <taxon>Spermatophyta</taxon>
        <taxon>Magnoliopsida</taxon>
        <taxon>Liliopsida</taxon>
        <taxon>Poales</taxon>
        <taxon>Poaceae</taxon>
        <taxon>BOP clade</taxon>
        <taxon>Pooideae</taxon>
        <taxon>Stipodae</taxon>
        <taxon>Brachypodieae</taxon>
        <taxon>Brachypodium</taxon>
    </lineage>
</organism>
<proteinExistence type="predicted"/>